<dbReference type="PATRIC" id="fig|1354272.4.peg.718"/>
<protein>
    <submittedName>
        <fullName evidence="2">Uncharacterized protein</fullName>
    </submittedName>
</protein>
<organism evidence="2 3">
    <name type="scientific">Providencia heimbachae ATCC 35613</name>
    <dbReference type="NCBI Taxonomy" id="1354272"/>
    <lineage>
        <taxon>Bacteria</taxon>
        <taxon>Pseudomonadati</taxon>
        <taxon>Pseudomonadota</taxon>
        <taxon>Gammaproteobacteria</taxon>
        <taxon>Enterobacterales</taxon>
        <taxon>Morganellaceae</taxon>
        <taxon>Providencia</taxon>
    </lineage>
</organism>
<sequence>MIEQDNAENEMVDYDDTTIRSTHYVDDGRDYTARIIHRIRQRCYIRMGICPPTPPAPQVVAPKLMPNTKKKKRAKKVNDERN</sequence>
<dbReference type="AlphaFoldDB" id="A0A1B7K1J6"/>
<gene>
    <name evidence="2" type="ORF">M998_0699</name>
</gene>
<feature type="region of interest" description="Disordered" evidence="1">
    <location>
        <begin position="55"/>
        <end position="82"/>
    </location>
</feature>
<keyword evidence="3" id="KW-1185">Reference proteome</keyword>
<evidence type="ECO:0000313" key="2">
    <source>
        <dbReference type="EMBL" id="OAT54018.1"/>
    </source>
</evidence>
<comment type="caution">
    <text evidence="2">The sequence shown here is derived from an EMBL/GenBank/DDBJ whole genome shotgun (WGS) entry which is preliminary data.</text>
</comment>
<dbReference type="Proteomes" id="UP000078224">
    <property type="component" value="Unassembled WGS sequence"/>
</dbReference>
<name>A0A1B7K1J6_9GAMM</name>
<dbReference type="OrthoDB" id="6466011at2"/>
<dbReference type="RefSeq" id="WP_068907577.1">
    <property type="nucleotide sequence ID" value="NZ_LXEW01000013.1"/>
</dbReference>
<dbReference type="EMBL" id="LXEW01000013">
    <property type="protein sequence ID" value="OAT54018.1"/>
    <property type="molecule type" value="Genomic_DNA"/>
</dbReference>
<evidence type="ECO:0000313" key="3">
    <source>
        <dbReference type="Proteomes" id="UP000078224"/>
    </source>
</evidence>
<accession>A0A1B7K1J6</accession>
<evidence type="ECO:0000256" key="1">
    <source>
        <dbReference type="SAM" id="MobiDB-lite"/>
    </source>
</evidence>
<reference evidence="2 3" key="1">
    <citation type="submission" date="2016-04" db="EMBL/GenBank/DDBJ databases">
        <title>ATOL: Assembling a taxonomically balanced genome-scale reconstruction of the evolutionary history of the Enterobacteriaceae.</title>
        <authorList>
            <person name="Plunkett G.III."/>
            <person name="Neeno-Eckwall E.C."/>
            <person name="Glasner J.D."/>
            <person name="Perna N.T."/>
        </authorList>
    </citation>
    <scope>NUCLEOTIDE SEQUENCE [LARGE SCALE GENOMIC DNA]</scope>
    <source>
        <strain evidence="2 3">ATCC 35613</strain>
    </source>
</reference>
<proteinExistence type="predicted"/>